<protein>
    <submittedName>
        <fullName evidence="1">Roadblock/LC7 domain-containing protein</fullName>
    </submittedName>
</protein>
<dbReference type="RefSeq" id="WP_096603457.1">
    <property type="nucleotide sequence ID" value="NZ_OBEN01000015.1"/>
</dbReference>
<dbReference type="OrthoDB" id="8563713at2"/>
<name>A0A285P4X1_9AQUI</name>
<evidence type="ECO:0000313" key="2">
    <source>
        <dbReference type="Proteomes" id="UP000218627"/>
    </source>
</evidence>
<evidence type="ECO:0000313" key="1">
    <source>
        <dbReference type="EMBL" id="SNZ16765.1"/>
    </source>
</evidence>
<gene>
    <name evidence="1" type="ORF">SAMN06265353_1702</name>
</gene>
<sequence>MANLDRLMSIKGVWAAGEFSPDGKLLAYKGNISEEHAAMAAMMCAANTMMAEMQTQGYTAFSGQEWTPLIGWALTGPKYSVCVVGNVGVFVNNDEVSFNEVFKALREEAGK</sequence>
<proteinExistence type="predicted"/>
<dbReference type="Proteomes" id="UP000218627">
    <property type="component" value="Unassembled WGS sequence"/>
</dbReference>
<reference evidence="2" key="1">
    <citation type="submission" date="2017-09" db="EMBL/GenBank/DDBJ databases">
        <authorList>
            <person name="Varghese N."/>
            <person name="Submissions S."/>
        </authorList>
    </citation>
    <scope>NUCLEOTIDE SEQUENCE [LARGE SCALE GENOMIC DNA]</scope>
    <source>
        <strain evidence="2">DSM 2913</strain>
    </source>
</reference>
<organism evidence="1 2">
    <name type="scientific">Hydrogenobacter hydrogenophilus</name>
    <dbReference type="NCBI Taxonomy" id="35835"/>
    <lineage>
        <taxon>Bacteria</taxon>
        <taxon>Pseudomonadati</taxon>
        <taxon>Aquificota</taxon>
        <taxon>Aquificia</taxon>
        <taxon>Aquificales</taxon>
        <taxon>Aquificaceae</taxon>
        <taxon>Hydrogenobacter</taxon>
    </lineage>
</organism>
<dbReference type="PIRSF" id="PIRSF006821">
    <property type="entry name" value="UCP006821"/>
    <property type="match status" value="1"/>
</dbReference>
<accession>A0A285P4X1</accession>
<dbReference type="AlphaFoldDB" id="A0A285P4X1"/>
<dbReference type="InterPro" id="IPR018685">
    <property type="entry name" value="DUF2173"/>
</dbReference>
<dbReference type="EMBL" id="OBEN01000015">
    <property type="protein sequence ID" value="SNZ16765.1"/>
    <property type="molecule type" value="Genomic_DNA"/>
</dbReference>
<dbReference type="Pfam" id="PF09941">
    <property type="entry name" value="DUF2173"/>
    <property type="match status" value="1"/>
</dbReference>
<keyword evidence="2" id="KW-1185">Reference proteome</keyword>